<feature type="signal peptide" evidence="2">
    <location>
        <begin position="1"/>
        <end position="27"/>
    </location>
</feature>
<keyword evidence="2" id="KW-0732">Signal</keyword>
<dbReference type="NCBIfam" id="NF033919">
    <property type="entry name" value="PA2779_fam"/>
    <property type="match status" value="1"/>
</dbReference>
<keyword evidence="4" id="KW-1185">Reference proteome</keyword>
<dbReference type="OrthoDB" id="7651521at2"/>
<evidence type="ECO:0000313" key="3">
    <source>
        <dbReference type="EMBL" id="PSJ46808.1"/>
    </source>
</evidence>
<evidence type="ECO:0000256" key="1">
    <source>
        <dbReference type="SAM" id="Phobius"/>
    </source>
</evidence>
<protein>
    <recommendedName>
        <fullName evidence="5">PA2779 family protein</fullName>
    </recommendedName>
</protein>
<comment type="caution">
    <text evidence="3">The sequence shown here is derived from an EMBL/GenBank/DDBJ whole genome shotgun (WGS) entry which is preliminary data.</text>
</comment>
<evidence type="ECO:0000313" key="4">
    <source>
        <dbReference type="Proteomes" id="UP000240243"/>
    </source>
</evidence>
<dbReference type="InterPro" id="IPR046735">
    <property type="entry name" value="PA2779-like"/>
</dbReference>
<feature type="transmembrane region" description="Helical" evidence="1">
    <location>
        <begin position="102"/>
        <end position="126"/>
    </location>
</feature>
<dbReference type="InterPro" id="IPR016924">
    <property type="entry name" value="UCP029543"/>
</dbReference>
<keyword evidence="1" id="KW-0812">Transmembrane</keyword>
<keyword evidence="1" id="KW-0472">Membrane</keyword>
<evidence type="ECO:0000256" key="2">
    <source>
        <dbReference type="SAM" id="SignalP"/>
    </source>
</evidence>
<accession>A0A2P7R996</accession>
<organism evidence="3 4">
    <name type="scientific">Zobellella endophytica</name>
    <dbReference type="NCBI Taxonomy" id="2116700"/>
    <lineage>
        <taxon>Bacteria</taxon>
        <taxon>Pseudomonadati</taxon>
        <taxon>Pseudomonadota</taxon>
        <taxon>Gammaproteobacteria</taxon>
        <taxon>Aeromonadales</taxon>
        <taxon>Aeromonadaceae</taxon>
        <taxon>Zobellella</taxon>
    </lineage>
</organism>
<dbReference type="Proteomes" id="UP000240243">
    <property type="component" value="Unassembled WGS sequence"/>
</dbReference>
<sequence length="130" mass="13902">MQRICRVLNPLLILSLVMGSIPLAVQAQPVALVSTQQVLATEQVNADRARIGELLTRTEVRAQLAGFGVAPAEVEARVAALSDQEVRQMAEQLDNMPAGANAVVGALLTVFIILLVTDLLGLTNVFPFTR</sequence>
<feature type="chain" id="PRO_5015195743" description="PA2779 family protein" evidence="2">
    <location>
        <begin position="28"/>
        <end position="130"/>
    </location>
</feature>
<dbReference type="EMBL" id="PXYG01000002">
    <property type="protein sequence ID" value="PSJ46808.1"/>
    <property type="molecule type" value="Genomic_DNA"/>
</dbReference>
<proteinExistence type="predicted"/>
<reference evidence="3 4" key="1">
    <citation type="submission" date="2018-03" db="EMBL/GenBank/DDBJ databases">
        <title>The draft genome of Zobellella sp. 59N8.</title>
        <authorList>
            <person name="Liu L."/>
            <person name="Li L."/>
            <person name="Zhang X."/>
            <person name="Liang L."/>
            <person name="Wang T."/>
        </authorList>
    </citation>
    <scope>NUCLEOTIDE SEQUENCE [LARGE SCALE GENOMIC DNA]</scope>
    <source>
        <strain evidence="3 4">59N8</strain>
    </source>
</reference>
<name>A0A2P7R996_9GAMM</name>
<dbReference type="PIRSF" id="PIRSF029543">
    <property type="entry name" value="UCP029543"/>
    <property type="match status" value="1"/>
</dbReference>
<dbReference type="Pfam" id="PF20332">
    <property type="entry name" value="DUF6627"/>
    <property type="match status" value="1"/>
</dbReference>
<dbReference type="AlphaFoldDB" id="A0A2P7R996"/>
<keyword evidence="1" id="KW-1133">Transmembrane helix</keyword>
<gene>
    <name evidence="3" type="ORF">C7H85_09010</name>
</gene>
<evidence type="ECO:0008006" key="5">
    <source>
        <dbReference type="Google" id="ProtNLM"/>
    </source>
</evidence>